<keyword evidence="4 6" id="KW-1133">Transmembrane helix</keyword>
<dbReference type="Pfam" id="PF00990">
    <property type="entry name" value="GGDEF"/>
    <property type="match status" value="1"/>
</dbReference>
<feature type="transmembrane region" description="Helical" evidence="6">
    <location>
        <begin position="87"/>
        <end position="109"/>
    </location>
</feature>
<feature type="domain" description="PAS" evidence="7">
    <location>
        <begin position="299"/>
        <end position="369"/>
    </location>
</feature>
<dbReference type="InterPro" id="IPR007895">
    <property type="entry name" value="MASE1"/>
</dbReference>
<dbReference type="SUPFAM" id="SSF55073">
    <property type="entry name" value="Nucleotide cyclase"/>
    <property type="match status" value="1"/>
</dbReference>
<feature type="domain" description="PAC" evidence="8">
    <location>
        <begin position="373"/>
        <end position="425"/>
    </location>
</feature>
<dbReference type="Pfam" id="PF00563">
    <property type="entry name" value="EAL"/>
    <property type="match status" value="1"/>
</dbReference>
<dbReference type="InterPro" id="IPR000160">
    <property type="entry name" value="GGDEF_dom"/>
</dbReference>
<dbReference type="Gene3D" id="3.30.450.20">
    <property type="entry name" value="PAS domain"/>
    <property type="match status" value="2"/>
</dbReference>
<dbReference type="RefSeq" id="WP_136989787.1">
    <property type="nucleotide sequence ID" value="NZ_SZPQ01000010.1"/>
</dbReference>
<dbReference type="InterPro" id="IPR052155">
    <property type="entry name" value="Biofilm_reg_signaling"/>
</dbReference>
<feature type="domain" description="EAL" evidence="9">
    <location>
        <begin position="750"/>
        <end position="1004"/>
    </location>
</feature>
<evidence type="ECO:0000259" key="10">
    <source>
        <dbReference type="PROSITE" id="PS50887"/>
    </source>
</evidence>
<evidence type="ECO:0000259" key="8">
    <source>
        <dbReference type="PROSITE" id="PS50113"/>
    </source>
</evidence>
<dbReference type="EMBL" id="SZPQ01000010">
    <property type="protein sequence ID" value="TKI06682.1"/>
    <property type="molecule type" value="Genomic_DNA"/>
</dbReference>
<dbReference type="NCBIfam" id="TIGR00229">
    <property type="entry name" value="sensory_box"/>
    <property type="match status" value="1"/>
</dbReference>
<proteinExistence type="predicted"/>
<comment type="subcellular location">
    <subcellularLocation>
        <location evidence="1">Cell membrane</location>
        <topology evidence="1">Multi-pass membrane protein</topology>
    </subcellularLocation>
</comment>
<dbReference type="Proteomes" id="UP000305202">
    <property type="component" value="Unassembled WGS sequence"/>
</dbReference>
<keyword evidence="2" id="KW-1003">Cell membrane</keyword>
<dbReference type="SUPFAM" id="SSF55785">
    <property type="entry name" value="PYP-like sensor domain (PAS domain)"/>
    <property type="match status" value="2"/>
</dbReference>
<keyword evidence="12" id="KW-1185">Reference proteome</keyword>
<organism evidence="11 12">
    <name type="scientific">Martelella alba</name>
    <dbReference type="NCBI Taxonomy" id="2590451"/>
    <lineage>
        <taxon>Bacteria</taxon>
        <taxon>Pseudomonadati</taxon>
        <taxon>Pseudomonadota</taxon>
        <taxon>Alphaproteobacteria</taxon>
        <taxon>Hyphomicrobiales</taxon>
        <taxon>Aurantimonadaceae</taxon>
        <taxon>Martelella</taxon>
    </lineage>
</organism>
<evidence type="ECO:0000256" key="5">
    <source>
        <dbReference type="ARBA" id="ARBA00023136"/>
    </source>
</evidence>
<evidence type="ECO:0000256" key="6">
    <source>
        <dbReference type="SAM" id="Phobius"/>
    </source>
</evidence>
<dbReference type="PROSITE" id="PS50883">
    <property type="entry name" value="EAL"/>
    <property type="match status" value="1"/>
</dbReference>
<dbReference type="InterPro" id="IPR000700">
    <property type="entry name" value="PAS-assoc_C"/>
</dbReference>
<dbReference type="Gene3D" id="3.20.20.450">
    <property type="entry name" value="EAL domain"/>
    <property type="match status" value="1"/>
</dbReference>
<dbReference type="PANTHER" id="PTHR44757:SF4">
    <property type="entry name" value="DIGUANYLATE CYCLASE DGCE-RELATED"/>
    <property type="match status" value="1"/>
</dbReference>
<keyword evidence="5 6" id="KW-0472">Membrane</keyword>
<dbReference type="PROSITE" id="PS50113">
    <property type="entry name" value="PAC"/>
    <property type="match status" value="1"/>
</dbReference>
<sequence>MNADKDTSTDDSWLLVAAMTFLMFILAVACLAFAGRSEPYAALWFCAAAMLTCLFNLSPSYWLAQVMGGFLALMAAHYLSARDLVDSLPLTCAVLAEAVLIAWLMKCLLNTDDPLDGIPAWLYFCLLGVLLFPLLGALTAAYWLPMAPNSSPVFILHWYSAQGVAVMALMPAGIVWKRPVRDQKAGRKTRMEMTLLIIATLLIGYLAMRYSAFPFAFILLPLLAAALRLPRLESFGVYMIVTPLLFFLFASGVVQLHLAQMTSPLLLPLTRLMIVLIPAHAMTVMMYAIRVERNNIRQSETRFRNAMEYSAIGMALVSLEGAWLQVNQSLCRFLQYSPDQLARLSFQEITHPDDLTTDLRQLNDLVKGVIDSYTLEKRYIRGDGDTVWALLAVSLVRDQGGKPLYFISQIEDIDEFKQSELLNRRLMERITLANEALHEEKERLHITLASIGDAVISVDNEMCVTFMNPVAEKMTGWRREDAQGYPIDAITRLTLGYDGPILPTLLQTTIPALYKNAALQPSLVLHSQSGQFFDIQHCCTPLNNRLGAIIGAVVVIKDVSESRHLLQQLSYNALHDDLTGLPNRANFAQQLNQALQTALSQKRCHALVFLDLDRFKEINDRAGHAAGDALLLELGLLMQNNIRRQDCLARLGGDEFGLLLPDCPLEDARKQVQRVIDAIDHYAFQWEEKRYSIGGSAGITLISQDNAHDKEVMAQADIACYTAKNSGRGQVVVYDPQLRHPERFSSSGSRAVHHGRILKMLENDQLAIMAYPVSPPLTPLVAEFYQISLAASHGDIRQLGEETLFPAERQYELPLSLDYWLINQVLGNYGAALAQRGITLAVPLSLTALDDTTLISELLTLLALPGHLSAHSVIITLNGTTFMDHYPAVAAPLARLRQEGCRILLDQFSDNFSAFNTLPVGIADYIRLPNRFVHKLQGSQMDEMMVSVINGHIHRLNARSIAGPVNQPALLDTLRHLRIDLTDGDPLSRATPLAAILNDGDSACG</sequence>
<dbReference type="PROSITE" id="PS50112">
    <property type="entry name" value="PAS"/>
    <property type="match status" value="2"/>
</dbReference>
<dbReference type="InterPro" id="IPR035965">
    <property type="entry name" value="PAS-like_dom_sf"/>
</dbReference>
<protein>
    <submittedName>
        <fullName evidence="11">Diguanylate cyclase</fullName>
    </submittedName>
</protein>
<dbReference type="Pfam" id="PF00989">
    <property type="entry name" value="PAS"/>
    <property type="match status" value="1"/>
</dbReference>
<dbReference type="InterPro" id="IPR043128">
    <property type="entry name" value="Rev_trsase/Diguanyl_cyclase"/>
</dbReference>
<evidence type="ECO:0000259" key="7">
    <source>
        <dbReference type="PROSITE" id="PS50112"/>
    </source>
</evidence>
<feature type="transmembrane region" description="Helical" evidence="6">
    <location>
        <begin position="237"/>
        <end position="259"/>
    </location>
</feature>
<dbReference type="SMART" id="SM00052">
    <property type="entry name" value="EAL"/>
    <property type="match status" value="1"/>
</dbReference>
<dbReference type="CDD" id="cd01949">
    <property type="entry name" value="GGDEF"/>
    <property type="match status" value="1"/>
</dbReference>
<feature type="transmembrane region" description="Helical" evidence="6">
    <location>
        <begin position="12"/>
        <end position="34"/>
    </location>
</feature>
<dbReference type="InterPro" id="IPR000014">
    <property type="entry name" value="PAS"/>
</dbReference>
<feature type="transmembrane region" description="Helical" evidence="6">
    <location>
        <begin position="189"/>
        <end position="207"/>
    </location>
</feature>
<dbReference type="Pfam" id="PF05231">
    <property type="entry name" value="MASE1"/>
    <property type="match status" value="1"/>
</dbReference>
<gene>
    <name evidence="11" type="ORF">FCN80_08790</name>
</gene>
<reference evidence="11 12" key="1">
    <citation type="submission" date="2019-04" db="EMBL/GenBank/DDBJ databases">
        <authorList>
            <person name="Li M."/>
            <person name="Gao C."/>
        </authorList>
    </citation>
    <scope>NUCLEOTIDE SEQUENCE [LARGE SCALE GENOMIC DNA]</scope>
    <source>
        <strain evidence="11 12">BGMRC 2031</strain>
    </source>
</reference>
<dbReference type="InterPro" id="IPR001633">
    <property type="entry name" value="EAL_dom"/>
</dbReference>
<dbReference type="PANTHER" id="PTHR44757">
    <property type="entry name" value="DIGUANYLATE CYCLASE DGCP"/>
    <property type="match status" value="1"/>
</dbReference>
<dbReference type="SUPFAM" id="SSF141868">
    <property type="entry name" value="EAL domain-like"/>
    <property type="match status" value="1"/>
</dbReference>
<dbReference type="InterPro" id="IPR029787">
    <property type="entry name" value="Nucleotide_cyclase"/>
</dbReference>
<accession>A0ABY2SM66</accession>
<evidence type="ECO:0000256" key="4">
    <source>
        <dbReference type="ARBA" id="ARBA00022989"/>
    </source>
</evidence>
<dbReference type="CDD" id="cd00130">
    <property type="entry name" value="PAS"/>
    <property type="match status" value="2"/>
</dbReference>
<dbReference type="Gene3D" id="3.30.70.270">
    <property type="match status" value="1"/>
</dbReference>
<keyword evidence="3 6" id="KW-0812">Transmembrane</keyword>
<comment type="caution">
    <text evidence="11">The sequence shown here is derived from an EMBL/GenBank/DDBJ whole genome shotgun (WGS) entry which is preliminary data.</text>
</comment>
<feature type="transmembrane region" description="Helical" evidence="6">
    <location>
        <begin position="156"/>
        <end position="177"/>
    </location>
</feature>
<feature type="transmembrane region" description="Helical" evidence="6">
    <location>
        <begin position="265"/>
        <end position="289"/>
    </location>
</feature>
<evidence type="ECO:0000259" key="9">
    <source>
        <dbReference type="PROSITE" id="PS50883"/>
    </source>
</evidence>
<evidence type="ECO:0000256" key="2">
    <source>
        <dbReference type="ARBA" id="ARBA00022475"/>
    </source>
</evidence>
<dbReference type="SMART" id="SM00086">
    <property type="entry name" value="PAC"/>
    <property type="match status" value="2"/>
</dbReference>
<feature type="transmembrane region" description="Helical" evidence="6">
    <location>
        <begin position="40"/>
        <end position="57"/>
    </location>
</feature>
<feature type="domain" description="PAS" evidence="7">
    <location>
        <begin position="440"/>
        <end position="484"/>
    </location>
</feature>
<name>A0ABY2SM66_9HYPH</name>
<feature type="transmembrane region" description="Helical" evidence="6">
    <location>
        <begin position="121"/>
        <end position="144"/>
    </location>
</feature>
<dbReference type="SMART" id="SM00267">
    <property type="entry name" value="GGDEF"/>
    <property type="match status" value="1"/>
</dbReference>
<dbReference type="Pfam" id="PF13426">
    <property type="entry name" value="PAS_9"/>
    <property type="match status" value="1"/>
</dbReference>
<evidence type="ECO:0000313" key="12">
    <source>
        <dbReference type="Proteomes" id="UP000305202"/>
    </source>
</evidence>
<dbReference type="InterPro" id="IPR013767">
    <property type="entry name" value="PAS_fold"/>
</dbReference>
<dbReference type="InterPro" id="IPR035919">
    <property type="entry name" value="EAL_sf"/>
</dbReference>
<evidence type="ECO:0000256" key="1">
    <source>
        <dbReference type="ARBA" id="ARBA00004651"/>
    </source>
</evidence>
<dbReference type="SMART" id="SM00091">
    <property type="entry name" value="PAS"/>
    <property type="match status" value="2"/>
</dbReference>
<evidence type="ECO:0000313" key="11">
    <source>
        <dbReference type="EMBL" id="TKI06682.1"/>
    </source>
</evidence>
<feature type="domain" description="GGDEF" evidence="10">
    <location>
        <begin position="603"/>
        <end position="736"/>
    </location>
</feature>
<dbReference type="PROSITE" id="PS51257">
    <property type="entry name" value="PROKAR_LIPOPROTEIN"/>
    <property type="match status" value="1"/>
</dbReference>
<dbReference type="InterPro" id="IPR001610">
    <property type="entry name" value="PAC"/>
</dbReference>
<dbReference type="NCBIfam" id="TIGR00254">
    <property type="entry name" value="GGDEF"/>
    <property type="match status" value="1"/>
</dbReference>
<dbReference type="PROSITE" id="PS50887">
    <property type="entry name" value="GGDEF"/>
    <property type="match status" value="1"/>
</dbReference>
<evidence type="ECO:0000256" key="3">
    <source>
        <dbReference type="ARBA" id="ARBA00022692"/>
    </source>
</evidence>